<evidence type="ECO:0000256" key="1">
    <source>
        <dbReference type="SAM" id="MobiDB-lite"/>
    </source>
</evidence>
<name>A0A1X6NJ73_PORUM</name>
<evidence type="ECO:0000313" key="3">
    <source>
        <dbReference type="Proteomes" id="UP000218209"/>
    </source>
</evidence>
<evidence type="ECO:0000313" key="2">
    <source>
        <dbReference type="EMBL" id="OSX68506.1"/>
    </source>
</evidence>
<dbReference type="EMBL" id="KV920447">
    <property type="protein sequence ID" value="OSX68506.1"/>
    <property type="molecule type" value="Genomic_DNA"/>
</dbReference>
<keyword evidence="3" id="KW-1185">Reference proteome</keyword>
<proteinExistence type="predicted"/>
<organism evidence="2 3">
    <name type="scientific">Porphyra umbilicalis</name>
    <name type="common">Purple laver</name>
    <name type="synonym">Red alga</name>
    <dbReference type="NCBI Taxonomy" id="2786"/>
    <lineage>
        <taxon>Eukaryota</taxon>
        <taxon>Rhodophyta</taxon>
        <taxon>Bangiophyceae</taxon>
        <taxon>Bangiales</taxon>
        <taxon>Bangiaceae</taxon>
        <taxon>Porphyra</taxon>
    </lineage>
</organism>
<accession>A0A1X6NJ73</accession>
<feature type="region of interest" description="Disordered" evidence="1">
    <location>
        <begin position="1"/>
        <end position="128"/>
    </location>
</feature>
<dbReference type="Proteomes" id="UP000218209">
    <property type="component" value="Unassembled WGS sequence"/>
</dbReference>
<sequence>MNAQRKGEVLCLEGERGVYKSSVGEKTIRDAATRDAVEGETGLTSRQRPDANGSRSTNTRGHAPPRLHTTETRPPPTPVHPLHRRGATSGAAGPAATPPPARVRLEARPPPPKRKTPAGGQAVQSGAA</sequence>
<feature type="compositionally biased region" description="Basic and acidic residues" evidence="1">
    <location>
        <begin position="1"/>
        <end position="18"/>
    </location>
</feature>
<gene>
    <name evidence="2" type="ORF">BU14_2675s0001</name>
</gene>
<dbReference type="AlphaFoldDB" id="A0A1X6NJ73"/>
<reference evidence="2 3" key="1">
    <citation type="submission" date="2017-03" db="EMBL/GenBank/DDBJ databases">
        <title>WGS assembly of Porphyra umbilicalis.</title>
        <authorList>
            <person name="Brawley S.H."/>
            <person name="Blouin N.A."/>
            <person name="Ficko-Blean E."/>
            <person name="Wheeler G.L."/>
            <person name="Lohr M."/>
            <person name="Goodson H.V."/>
            <person name="Jenkins J.W."/>
            <person name="Blaby-Haas C.E."/>
            <person name="Helliwell K.E."/>
            <person name="Chan C."/>
            <person name="Marriage T."/>
            <person name="Bhattacharya D."/>
            <person name="Klein A.S."/>
            <person name="Badis Y."/>
            <person name="Brodie J."/>
            <person name="Cao Y."/>
            <person name="Collen J."/>
            <person name="Dittami S.M."/>
            <person name="Gachon C.M."/>
            <person name="Green B.R."/>
            <person name="Karpowicz S."/>
            <person name="Kim J.W."/>
            <person name="Kudahl U."/>
            <person name="Lin S."/>
            <person name="Michel G."/>
            <person name="Mittag M."/>
            <person name="Olson B.J."/>
            <person name="Pangilinan J."/>
            <person name="Peng Y."/>
            <person name="Qiu H."/>
            <person name="Shu S."/>
            <person name="Singer J.T."/>
            <person name="Smith A.G."/>
            <person name="Sprecher B.N."/>
            <person name="Wagner V."/>
            <person name="Wang W."/>
            <person name="Wang Z.-Y."/>
            <person name="Yan J."/>
            <person name="Yarish C."/>
            <person name="Zoeuner-Riek S."/>
            <person name="Zhuang Y."/>
            <person name="Zou Y."/>
            <person name="Lindquist E.A."/>
            <person name="Grimwood J."/>
            <person name="Barry K."/>
            <person name="Rokhsar D.S."/>
            <person name="Schmutz J."/>
            <person name="Stiller J.W."/>
            <person name="Grossman A.R."/>
            <person name="Prochnik S.E."/>
        </authorList>
    </citation>
    <scope>NUCLEOTIDE SEQUENCE [LARGE SCALE GENOMIC DNA]</scope>
    <source>
        <strain evidence="2">4086291</strain>
    </source>
</reference>
<feature type="compositionally biased region" description="Basic and acidic residues" evidence="1">
    <location>
        <begin position="26"/>
        <end position="37"/>
    </location>
</feature>
<protein>
    <submittedName>
        <fullName evidence="2">Uncharacterized protein</fullName>
    </submittedName>
</protein>